<evidence type="ECO:0000313" key="3">
    <source>
        <dbReference type="EMBL" id="PSS20566.1"/>
    </source>
</evidence>
<evidence type="ECO:0000313" key="4">
    <source>
        <dbReference type="Proteomes" id="UP000241818"/>
    </source>
</evidence>
<dbReference type="InParanoid" id="A0A2T3B4K4"/>
<protein>
    <recommendedName>
        <fullName evidence="5">Oxysterol-binding protein</fullName>
    </recommendedName>
</protein>
<dbReference type="GO" id="GO:0120009">
    <property type="term" value="P:intermembrane lipid transfer"/>
    <property type="evidence" value="ECO:0007669"/>
    <property type="project" value="UniProtKB-ARBA"/>
</dbReference>
<dbReference type="Proteomes" id="UP000241818">
    <property type="component" value="Unassembled WGS sequence"/>
</dbReference>
<evidence type="ECO:0008006" key="5">
    <source>
        <dbReference type="Google" id="ProtNLM"/>
    </source>
</evidence>
<dbReference type="GO" id="GO:0005829">
    <property type="term" value="C:cytosol"/>
    <property type="evidence" value="ECO:0007669"/>
    <property type="project" value="TreeGrafter"/>
</dbReference>
<dbReference type="Gene3D" id="1.10.287.2720">
    <property type="match status" value="1"/>
</dbReference>
<dbReference type="SUPFAM" id="SSF144000">
    <property type="entry name" value="Oxysterol-binding protein-like"/>
    <property type="match status" value="1"/>
</dbReference>
<organism evidence="3 4">
    <name type="scientific">Amorphotheca resinae ATCC 22711</name>
    <dbReference type="NCBI Taxonomy" id="857342"/>
    <lineage>
        <taxon>Eukaryota</taxon>
        <taxon>Fungi</taxon>
        <taxon>Dikarya</taxon>
        <taxon>Ascomycota</taxon>
        <taxon>Pezizomycotina</taxon>
        <taxon>Leotiomycetes</taxon>
        <taxon>Helotiales</taxon>
        <taxon>Amorphothecaceae</taxon>
        <taxon>Amorphotheca</taxon>
    </lineage>
</organism>
<keyword evidence="4" id="KW-1185">Reference proteome</keyword>
<accession>A0A2T3B4K4</accession>
<dbReference type="PROSITE" id="PS01013">
    <property type="entry name" value="OSBP"/>
    <property type="match status" value="1"/>
</dbReference>
<dbReference type="GO" id="GO:0016020">
    <property type="term" value="C:membrane"/>
    <property type="evidence" value="ECO:0007669"/>
    <property type="project" value="TreeGrafter"/>
</dbReference>
<sequence>MSVSKYPHENMTLQPQQKSAWFEFVKSIVTFKGDLSSLTAPPFLLSPQSVTEFSGYWAEHPSLFVAPASASDPEKRALLVLKWFLSTLKQQHNPRDEEGKKKRLKPLNPFLGELFLGKWEDGSGTTNLVAEQVSHHPPATAFNVWNDEHGVRLQGHIAPKSYFSGTVNIDRKGYALLHLDKYDEDYLITMPKIHVEGFMTGSLFPELEGSSYIRSSTGYTAKIDYISKGWLSGRRNGFVANLFHDKNPEDAVYTAEGQWSGTYVIKEIITQRELEKFDINAVKRTPCSVSPIEKQHPLESRRAWQHVAAAIQRGDIRAAGHEKSKIENEQREMRKIEKSLGEEYPRRYFTRVEGDPVVEELAGGIPGQTSIKGDFDGTHGLWVWDEAKYQKVLSNNLHERQKFYEGEN</sequence>
<dbReference type="GO" id="GO:0008142">
    <property type="term" value="F:oxysterol binding"/>
    <property type="evidence" value="ECO:0007669"/>
    <property type="project" value="TreeGrafter"/>
</dbReference>
<dbReference type="PANTHER" id="PTHR10972">
    <property type="entry name" value="OXYSTEROL-BINDING PROTEIN-RELATED"/>
    <property type="match status" value="1"/>
</dbReference>
<evidence type="ECO:0000256" key="1">
    <source>
        <dbReference type="ARBA" id="ARBA00008842"/>
    </source>
</evidence>
<dbReference type="RefSeq" id="XP_024721836.1">
    <property type="nucleotide sequence ID" value="XM_024863933.1"/>
</dbReference>
<gene>
    <name evidence="3" type="ORF">M430DRAFT_18715</name>
</gene>
<dbReference type="OrthoDB" id="14833at2759"/>
<dbReference type="STRING" id="857342.A0A2T3B4K4"/>
<dbReference type="GeneID" id="36572014"/>
<dbReference type="PANTHER" id="PTHR10972:SF184">
    <property type="entry name" value="OXYSTEROL-BINDING PROTEIN HOMOLOG 4-RELATED"/>
    <property type="match status" value="1"/>
</dbReference>
<dbReference type="Pfam" id="PF01237">
    <property type="entry name" value="Oxysterol_BP"/>
    <property type="match status" value="1"/>
</dbReference>
<comment type="similarity">
    <text evidence="1 2">Belongs to the OSBP family.</text>
</comment>
<dbReference type="EMBL" id="KZ679010">
    <property type="protein sequence ID" value="PSS20566.1"/>
    <property type="molecule type" value="Genomic_DNA"/>
</dbReference>
<dbReference type="Gene3D" id="6.10.250.1430">
    <property type="match status" value="1"/>
</dbReference>
<dbReference type="InterPro" id="IPR018494">
    <property type="entry name" value="Oxysterol-bd_CS"/>
</dbReference>
<proteinExistence type="inferred from homology"/>
<dbReference type="FunFam" id="2.40.160.120:FF:000010">
    <property type="entry name" value="Oxysterol-binding protein homolog 4"/>
    <property type="match status" value="1"/>
</dbReference>
<dbReference type="Gene3D" id="2.40.160.120">
    <property type="match status" value="1"/>
</dbReference>
<name>A0A2T3B4K4_AMORE</name>
<dbReference type="FunCoup" id="A0A2T3B4K4">
    <property type="interactions" value="86"/>
</dbReference>
<dbReference type="InterPro" id="IPR000648">
    <property type="entry name" value="Oxysterol-bd"/>
</dbReference>
<dbReference type="Gene3D" id="3.30.70.3490">
    <property type="match status" value="1"/>
</dbReference>
<dbReference type="AlphaFoldDB" id="A0A2T3B4K4"/>
<dbReference type="InterPro" id="IPR037239">
    <property type="entry name" value="OSBP_sf"/>
</dbReference>
<reference evidence="3 4" key="1">
    <citation type="journal article" date="2018" name="New Phytol.">
        <title>Comparative genomics and transcriptomics depict ericoid mycorrhizal fungi as versatile saprotrophs and plant mutualists.</title>
        <authorList>
            <person name="Martino E."/>
            <person name="Morin E."/>
            <person name="Grelet G.A."/>
            <person name="Kuo A."/>
            <person name="Kohler A."/>
            <person name="Daghino S."/>
            <person name="Barry K.W."/>
            <person name="Cichocki N."/>
            <person name="Clum A."/>
            <person name="Dockter R.B."/>
            <person name="Hainaut M."/>
            <person name="Kuo R.C."/>
            <person name="LaButti K."/>
            <person name="Lindahl B.D."/>
            <person name="Lindquist E.A."/>
            <person name="Lipzen A."/>
            <person name="Khouja H.R."/>
            <person name="Magnuson J."/>
            <person name="Murat C."/>
            <person name="Ohm R.A."/>
            <person name="Singer S.W."/>
            <person name="Spatafora J.W."/>
            <person name="Wang M."/>
            <person name="Veneault-Fourrey C."/>
            <person name="Henrissat B."/>
            <person name="Grigoriev I.V."/>
            <person name="Martin F.M."/>
            <person name="Perotto S."/>
        </authorList>
    </citation>
    <scope>NUCLEOTIDE SEQUENCE [LARGE SCALE GENOMIC DNA]</scope>
    <source>
        <strain evidence="3 4">ATCC 22711</strain>
    </source>
</reference>
<evidence type="ECO:0000256" key="2">
    <source>
        <dbReference type="RuleBase" id="RU003844"/>
    </source>
</evidence>